<dbReference type="Proteomes" id="UP000887566">
    <property type="component" value="Unplaced"/>
</dbReference>
<dbReference type="WBParaSite" id="PSAMB.scaffold427size51672.g5829.t1">
    <property type="protein sequence ID" value="PSAMB.scaffold427size51672.g5829.t1"/>
    <property type="gene ID" value="PSAMB.scaffold427size51672.g5829"/>
</dbReference>
<accession>A0A914WJ77</accession>
<sequence length="227" mass="24100">MVMKNDDVLSEFISQTGADASLATDLLTQKSWDLISALKAYQSVCGLRESTPDIFAASSIVVSCMNGDCEQQASHATNFLCSDCFRHQKELMTSFTTVPRANGALLMPGSVPSPSTAVKSHTMPSMHSMAKGLAFVDAETVDAVAPPPTAPAGRTSSHILAVRQRKNSQASTEETRQYGVAAVTGPAGVTHYYFPAETQFCRSPHCANYSNGHPTLCTACAKPPSGH</sequence>
<proteinExistence type="predicted"/>
<dbReference type="Pfam" id="PF14555">
    <property type="entry name" value="UBA_4"/>
    <property type="match status" value="1"/>
</dbReference>
<protein>
    <submittedName>
        <fullName evidence="2">Uncharacterized protein</fullName>
    </submittedName>
</protein>
<reference evidence="2" key="1">
    <citation type="submission" date="2022-11" db="UniProtKB">
        <authorList>
            <consortium name="WormBaseParasite"/>
        </authorList>
    </citation>
    <scope>IDENTIFICATION</scope>
</reference>
<evidence type="ECO:0000313" key="2">
    <source>
        <dbReference type="WBParaSite" id="PSAMB.scaffold427size51672.g5829.t1"/>
    </source>
</evidence>
<name>A0A914WJ77_9BILA</name>
<organism evidence="1 2">
    <name type="scientific">Plectus sambesii</name>
    <dbReference type="NCBI Taxonomy" id="2011161"/>
    <lineage>
        <taxon>Eukaryota</taxon>
        <taxon>Metazoa</taxon>
        <taxon>Ecdysozoa</taxon>
        <taxon>Nematoda</taxon>
        <taxon>Chromadorea</taxon>
        <taxon>Plectida</taxon>
        <taxon>Plectina</taxon>
        <taxon>Plectoidea</taxon>
        <taxon>Plectidae</taxon>
        <taxon>Plectus</taxon>
    </lineage>
</organism>
<evidence type="ECO:0000313" key="1">
    <source>
        <dbReference type="Proteomes" id="UP000887566"/>
    </source>
</evidence>
<dbReference type="Gene3D" id="1.10.8.10">
    <property type="entry name" value="DNA helicase RuvA subunit, C-terminal domain"/>
    <property type="match status" value="1"/>
</dbReference>
<keyword evidence="1" id="KW-1185">Reference proteome</keyword>
<dbReference type="AlphaFoldDB" id="A0A914WJ77"/>